<feature type="compositionally biased region" description="Acidic residues" evidence="1">
    <location>
        <begin position="74"/>
        <end position="89"/>
    </location>
</feature>
<reference evidence="3" key="1">
    <citation type="submission" date="2016-06" db="EMBL/GenBank/DDBJ databases">
        <title>Parallel loss of symbiosis genes in relatives of nitrogen-fixing non-legume Parasponia.</title>
        <authorList>
            <person name="Van Velzen R."/>
            <person name="Holmer R."/>
            <person name="Bu F."/>
            <person name="Rutten L."/>
            <person name="Van Zeijl A."/>
            <person name="Liu W."/>
            <person name="Santuari L."/>
            <person name="Cao Q."/>
            <person name="Sharma T."/>
            <person name="Shen D."/>
            <person name="Roswanjaya Y."/>
            <person name="Wardhani T."/>
            <person name="Kalhor M.S."/>
            <person name="Jansen J."/>
            <person name="Van den Hoogen J."/>
            <person name="Gungor B."/>
            <person name="Hartog M."/>
            <person name="Hontelez J."/>
            <person name="Verver J."/>
            <person name="Yang W.-C."/>
            <person name="Schijlen E."/>
            <person name="Repin R."/>
            <person name="Schilthuizen M."/>
            <person name="Schranz E."/>
            <person name="Heidstra R."/>
            <person name="Miyata K."/>
            <person name="Fedorova E."/>
            <person name="Kohlen W."/>
            <person name="Bisseling T."/>
            <person name="Smit S."/>
            <person name="Geurts R."/>
        </authorList>
    </citation>
    <scope>NUCLEOTIDE SEQUENCE [LARGE SCALE GENOMIC DNA]</scope>
    <source>
        <strain evidence="3">cv. WU1-14</strain>
    </source>
</reference>
<accession>A0A2P5DYK7</accession>
<feature type="region of interest" description="Disordered" evidence="1">
    <location>
        <begin position="74"/>
        <end position="104"/>
    </location>
</feature>
<proteinExistence type="predicted"/>
<dbReference type="AlphaFoldDB" id="A0A2P5DYK7"/>
<sequence length="104" mass="11421">SEITEVDLVHDNISSNFVLIVNLGGFDLINFDRSADASTSVQVSTNVTSQIPNVAEFTGNDELDDDTLIEYMDKEELESNDDVDDDSTSSDENIALNDNDDLDD</sequence>
<evidence type="ECO:0000256" key="1">
    <source>
        <dbReference type="SAM" id="MobiDB-lite"/>
    </source>
</evidence>
<gene>
    <name evidence="2" type="ORF">PanWU01x14_019840</name>
</gene>
<organism evidence="2 3">
    <name type="scientific">Parasponia andersonii</name>
    <name type="common">Sponia andersonii</name>
    <dbReference type="NCBI Taxonomy" id="3476"/>
    <lineage>
        <taxon>Eukaryota</taxon>
        <taxon>Viridiplantae</taxon>
        <taxon>Streptophyta</taxon>
        <taxon>Embryophyta</taxon>
        <taxon>Tracheophyta</taxon>
        <taxon>Spermatophyta</taxon>
        <taxon>Magnoliopsida</taxon>
        <taxon>eudicotyledons</taxon>
        <taxon>Gunneridae</taxon>
        <taxon>Pentapetalae</taxon>
        <taxon>rosids</taxon>
        <taxon>fabids</taxon>
        <taxon>Rosales</taxon>
        <taxon>Cannabaceae</taxon>
        <taxon>Parasponia</taxon>
    </lineage>
</organism>
<keyword evidence="3" id="KW-1185">Reference proteome</keyword>
<feature type="non-terminal residue" evidence="2">
    <location>
        <position position="1"/>
    </location>
</feature>
<comment type="caution">
    <text evidence="2">The sequence shown here is derived from an EMBL/GenBank/DDBJ whole genome shotgun (WGS) entry which is preliminary data.</text>
</comment>
<dbReference type="Proteomes" id="UP000237105">
    <property type="component" value="Unassembled WGS sequence"/>
</dbReference>
<dbReference type="EMBL" id="JXTB01000009">
    <property type="protein sequence ID" value="PON78346.1"/>
    <property type="molecule type" value="Genomic_DNA"/>
</dbReference>
<evidence type="ECO:0000313" key="3">
    <source>
        <dbReference type="Proteomes" id="UP000237105"/>
    </source>
</evidence>
<evidence type="ECO:0000313" key="2">
    <source>
        <dbReference type="EMBL" id="PON78346.1"/>
    </source>
</evidence>
<name>A0A2P5DYK7_PARAD</name>
<protein>
    <submittedName>
        <fullName evidence="2">Uncharacterized protein</fullName>
    </submittedName>
</protein>